<evidence type="ECO:0000313" key="10">
    <source>
        <dbReference type="Proteomes" id="UP000520814"/>
    </source>
</evidence>
<sequence length="503" mass="56120">MKAATLTLDRDFSLAPIDPRVYGGFAEHLGRHIYTGIYEPGHPTADAQGFRQDVIALVRELAMPIMRYPGGNFVSGYHWEDGVGPQETRPRRLDLAWGVTETNAFGTNEFIDWCQKVNTEPMLAVNLGTRGPDQARQLVEYCNHPGGTQLSELRISHGWRAPHAVKTWCLGNEMDGFWQMGTKTPYEYGRLANETAKLMKWVDSRIELILCGSSGRGMPDFGKWEWEALQECYENVDYLSLHTYYDDHNGDLASFVSEPDNMGDFIDEAIALCDAVKASKKSKKTLHLSFDEWNVWFPKNNALPQKRTWPEVSERPSDVYDMADVLVVGGMLLTLMEHAERVKIGCIAQVVNLLAPILTEPGGRAWRQTIFWPFHHAATLGRGTALRCAVNAPRFDSKVREQASVLKTVAVLADDESALTIFAINRDPAGDPLELSLDLRAFGTLAPHEHLCIAHPNLNAENTADAPETVVPHTRALPPLDHGKGAVTLPPLSWNVLRYRTAP</sequence>
<evidence type="ECO:0000256" key="1">
    <source>
        <dbReference type="ARBA" id="ARBA00001462"/>
    </source>
</evidence>
<dbReference type="PANTHER" id="PTHR43576:SF3">
    <property type="entry name" value="ALPHA-L-ARABINOFURANOSIDASE C"/>
    <property type="match status" value="1"/>
</dbReference>
<dbReference type="InterPro" id="IPR055235">
    <property type="entry name" value="ASD1_cat"/>
</dbReference>
<dbReference type="EMBL" id="JACHGW010000008">
    <property type="protein sequence ID" value="MBB6053670.1"/>
    <property type="molecule type" value="Genomic_DNA"/>
</dbReference>
<comment type="caution">
    <text evidence="9">The sequence shown here is derived from an EMBL/GenBank/DDBJ whole genome shotgun (WGS) entry which is preliminary data.</text>
</comment>
<keyword evidence="10" id="KW-1185">Reference proteome</keyword>
<proteinExistence type="inferred from homology"/>
<evidence type="ECO:0000256" key="4">
    <source>
        <dbReference type="ARBA" id="ARBA00012670"/>
    </source>
</evidence>
<dbReference type="Pfam" id="PF06964">
    <property type="entry name" value="Alpha-L-AF_C"/>
    <property type="match status" value="1"/>
</dbReference>
<dbReference type="SUPFAM" id="SSF51445">
    <property type="entry name" value="(Trans)glycosidases"/>
    <property type="match status" value="1"/>
</dbReference>
<dbReference type="Gene3D" id="2.60.40.1180">
    <property type="entry name" value="Golgi alpha-mannosidase II"/>
    <property type="match status" value="1"/>
</dbReference>
<dbReference type="GO" id="GO:0046373">
    <property type="term" value="P:L-arabinose metabolic process"/>
    <property type="evidence" value="ECO:0007669"/>
    <property type="project" value="InterPro"/>
</dbReference>
<feature type="domain" description="Alpha-L-arabinofuranosidase C-terminal" evidence="8">
    <location>
        <begin position="291"/>
        <end position="493"/>
    </location>
</feature>
<dbReference type="InterPro" id="IPR010720">
    <property type="entry name" value="Alpha-L-AF_C"/>
</dbReference>
<accession>A0A7W9W9X0</accession>
<dbReference type="GO" id="GO:0046556">
    <property type="term" value="F:alpha-L-arabinofuranosidase activity"/>
    <property type="evidence" value="ECO:0007669"/>
    <property type="project" value="UniProtKB-EC"/>
</dbReference>
<evidence type="ECO:0000256" key="7">
    <source>
        <dbReference type="ARBA" id="ARBA00023295"/>
    </source>
</evidence>
<keyword evidence="6" id="KW-0119">Carbohydrate metabolism</keyword>
<dbReference type="RefSeq" id="WP_184203763.1">
    <property type="nucleotide sequence ID" value="NZ_JACHGW010000008.1"/>
</dbReference>
<organism evidence="9 10">
    <name type="scientific">Armatimonas rosea</name>
    <dbReference type="NCBI Taxonomy" id="685828"/>
    <lineage>
        <taxon>Bacteria</taxon>
        <taxon>Bacillati</taxon>
        <taxon>Armatimonadota</taxon>
        <taxon>Armatimonadia</taxon>
        <taxon>Armatimonadales</taxon>
        <taxon>Armatimonadaceae</taxon>
        <taxon>Armatimonas</taxon>
    </lineage>
</organism>
<evidence type="ECO:0000256" key="5">
    <source>
        <dbReference type="ARBA" id="ARBA00022801"/>
    </source>
</evidence>
<dbReference type="EC" id="3.2.1.55" evidence="4"/>
<protein>
    <recommendedName>
        <fullName evidence="4">non-reducing end alpha-L-arabinofuranosidase</fullName>
        <ecNumber evidence="4">3.2.1.55</ecNumber>
    </recommendedName>
</protein>
<reference evidence="9 10" key="1">
    <citation type="submission" date="2020-08" db="EMBL/GenBank/DDBJ databases">
        <title>Genomic Encyclopedia of Type Strains, Phase IV (KMG-IV): sequencing the most valuable type-strain genomes for metagenomic binning, comparative biology and taxonomic classification.</title>
        <authorList>
            <person name="Goeker M."/>
        </authorList>
    </citation>
    <scope>NUCLEOTIDE SEQUENCE [LARGE SCALE GENOMIC DNA]</scope>
    <source>
        <strain evidence="9 10">DSM 23562</strain>
    </source>
</reference>
<evidence type="ECO:0000313" key="9">
    <source>
        <dbReference type="EMBL" id="MBB6053670.1"/>
    </source>
</evidence>
<dbReference type="AlphaFoldDB" id="A0A7W9W9X0"/>
<dbReference type="Proteomes" id="UP000520814">
    <property type="component" value="Unassembled WGS sequence"/>
</dbReference>
<dbReference type="SUPFAM" id="SSF51011">
    <property type="entry name" value="Glycosyl hydrolase domain"/>
    <property type="match status" value="1"/>
</dbReference>
<dbReference type="PANTHER" id="PTHR43576">
    <property type="entry name" value="ALPHA-L-ARABINOFURANOSIDASE C-RELATED"/>
    <property type="match status" value="1"/>
</dbReference>
<dbReference type="InterPro" id="IPR017853">
    <property type="entry name" value="GH"/>
</dbReference>
<keyword evidence="5 9" id="KW-0378">Hydrolase</keyword>
<evidence type="ECO:0000259" key="8">
    <source>
        <dbReference type="SMART" id="SM00813"/>
    </source>
</evidence>
<dbReference type="InterPro" id="IPR013780">
    <property type="entry name" value="Glyco_hydro_b"/>
</dbReference>
<evidence type="ECO:0000256" key="3">
    <source>
        <dbReference type="ARBA" id="ARBA00011165"/>
    </source>
</evidence>
<evidence type="ECO:0000256" key="2">
    <source>
        <dbReference type="ARBA" id="ARBA00007186"/>
    </source>
</evidence>
<keyword evidence="7 9" id="KW-0326">Glycosidase</keyword>
<comment type="similarity">
    <text evidence="2">Belongs to the glycosyl hydrolase 51 family.</text>
</comment>
<comment type="subunit">
    <text evidence="3">Homohexamer; trimer of dimers.</text>
</comment>
<dbReference type="SMART" id="SM00813">
    <property type="entry name" value="Alpha-L-AF_C"/>
    <property type="match status" value="1"/>
</dbReference>
<dbReference type="GO" id="GO:0000272">
    <property type="term" value="P:polysaccharide catabolic process"/>
    <property type="evidence" value="ECO:0007669"/>
    <property type="project" value="TreeGrafter"/>
</dbReference>
<name>A0A7W9W9X0_ARMRO</name>
<evidence type="ECO:0000256" key="6">
    <source>
        <dbReference type="ARBA" id="ARBA00023277"/>
    </source>
</evidence>
<comment type="catalytic activity">
    <reaction evidence="1">
        <text>Hydrolysis of terminal non-reducing alpha-L-arabinofuranoside residues in alpha-L-arabinosides.</text>
        <dbReference type="EC" id="3.2.1.55"/>
    </reaction>
</comment>
<gene>
    <name evidence="9" type="ORF">HNQ39_005512</name>
</gene>
<dbReference type="Pfam" id="PF22848">
    <property type="entry name" value="ASD1_dom"/>
    <property type="match status" value="1"/>
</dbReference>
<dbReference type="Gene3D" id="3.20.20.80">
    <property type="entry name" value="Glycosidases"/>
    <property type="match status" value="1"/>
</dbReference>